<protein>
    <submittedName>
        <fullName evidence="2">Uncharacterized protein</fullName>
    </submittedName>
</protein>
<accession>A0A2N5VAJ1</accession>
<dbReference type="EMBL" id="PGCI01000035">
    <property type="protein sequence ID" value="PLW46936.1"/>
    <property type="molecule type" value="Genomic_DNA"/>
</dbReference>
<evidence type="ECO:0000256" key="1">
    <source>
        <dbReference type="SAM" id="MobiDB-lite"/>
    </source>
</evidence>
<comment type="caution">
    <text evidence="2">The sequence shown here is derived from an EMBL/GenBank/DDBJ whole genome shotgun (WGS) entry which is preliminary data.</text>
</comment>
<feature type="region of interest" description="Disordered" evidence="1">
    <location>
        <begin position="120"/>
        <end position="139"/>
    </location>
</feature>
<name>A0A2N5VAJ1_9BASI</name>
<organism evidence="2 3">
    <name type="scientific">Puccinia coronata f. sp. avenae</name>
    <dbReference type="NCBI Taxonomy" id="200324"/>
    <lineage>
        <taxon>Eukaryota</taxon>
        <taxon>Fungi</taxon>
        <taxon>Dikarya</taxon>
        <taxon>Basidiomycota</taxon>
        <taxon>Pucciniomycotina</taxon>
        <taxon>Pucciniomycetes</taxon>
        <taxon>Pucciniales</taxon>
        <taxon>Pucciniaceae</taxon>
        <taxon>Puccinia</taxon>
    </lineage>
</organism>
<dbReference type="Proteomes" id="UP000235392">
    <property type="component" value="Unassembled WGS sequence"/>
</dbReference>
<evidence type="ECO:0000313" key="2">
    <source>
        <dbReference type="EMBL" id="PLW46936.1"/>
    </source>
</evidence>
<dbReference type="AlphaFoldDB" id="A0A2N5VAJ1"/>
<gene>
    <name evidence="2" type="ORF">PCASD_08125</name>
</gene>
<sequence length="139" mass="15239">MRATEFRLSSIKVALVISVLQDQLAKHEALMRSWAGNVLDLWKTLYGLLPESHPWFQLVNDLPLPPVVGEPNPEDMSDSTNRNANEEVNEEEEPESNVEGDEVDSALMESMLNVAINDVGNSNGQVGNGGNCGVQSYIT</sequence>
<feature type="region of interest" description="Disordered" evidence="1">
    <location>
        <begin position="66"/>
        <end position="104"/>
    </location>
</feature>
<feature type="compositionally biased region" description="Acidic residues" evidence="1">
    <location>
        <begin position="87"/>
        <end position="104"/>
    </location>
</feature>
<proteinExistence type="predicted"/>
<reference evidence="2 3" key="1">
    <citation type="submission" date="2017-11" db="EMBL/GenBank/DDBJ databases">
        <title>De novo assembly and phasing of dikaryotic genomes from two isolates of Puccinia coronata f. sp. avenae, the causal agent of oat crown rust.</title>
        <authorList>
            <person name="Miller M.E."/>
            <person name="Zhang Y."/>
            <person name="Omidvar V."/>
            <person name="Sperschneider J."/>
            <person name="Schwessinger B."/>
            <person name="Raley C."/>
            <person name="Palmer J.M."/>
            <person name="Garnica D."/>
            <person name="Upadhyaya N."/>
            <person name="Rathjen J."/>
            <person name="Taylor J.M."/>
            <person name="Park R.F."/>
            <person name="Dodds P.N."/>
            <person name="Hirsch C.D."/>
            <person name="Kianian S.F."/>
            <person name="Figueroa M."/>
        </authorList>
    </citation>
    <scope>NUCLEOTIDE SEQUENCE [LARGE SCALE GENOMIC DNA]</scope>
    <source>
        <strain evidence="2">12SD80</strain>
    </source>
</reference>
<evidence type="ECO:0000313" key="3">
    <source>
        <dbReference type="Proteomes" id="UP000235392"/>
    </source>
</evidence>